<evidence type="ECO:0000256" key="2">
    <source>
        <dbReference type="ARBA" id="ARBA00022723"/>
    </source>
</evidence>
<feature type="binding site" evidence="6">
    <location>
        <position position="17"/>
    </location>
    <ligand>
        <name>[4Fe-4S] cluster</name>
        <dbReference type="ChEBI" id="CHEBI:49883"/>
    </ligand>
</feature>
<keyword evidence="4 6" id="KW-0408">Iron</keyword>
<evidence type="ECO:0000256" key="3">
    <source>
        <dbReference type="ARBA" id="ARBA00023002"/>
    </source>
</evidence>
<gene>
    <name evidence="6" type="primary">hcp</name>
    <name evidence="7" type="ORF">ENX73_06765</name>
</gene>
<reference evidence="7" key="1">
    <citation type="journal article" date="2020" name="mSystems">
        <title>Genome- and Community-Level Interaction Insights into Carbon Utilization and Element Cycling Functions of Hydrothermarchaeota in Hydrothermal Sediment.</title>
        <authorList>
            <person name="Zhou Z."/>
            <person name="Liu Y."/>
            <person name="Xu W."/>
            <person name="Pan J."/>
            <person name="Luo Z.H."/>
            <person name="Li M."/>
        </authorList>
    </citation>
    <scope>NUCLEOTIDE SEQUENCE [LARGE SCALE GENOMIC DNA]</scope>
    <source>
        <strain evidence="7">SpSt-966</strain>
    </source>
</reference>
<dbReference type="InterPro" id="IPR011254">
    <property type="entry name" value="Prismane-like_sf"/>
</dbReference>
<dbReference type="GO" id="GO:0051539">
    <property type="term" value="F:4 iron, 4 sulfur cluster binding"/>
    <property type="evidence" value="ECO:0007669"/>
    <property type="project" value="UniProtKB-KW"/>
</dbReference>
<accession>A0A7V3RFP2</accession>
<evidence type="ECO:0000256" key="4">
    <source>
        <dbReference type="ARBA" id="ARBA00023004"/>
    </source>
</evidence>
<dbReference type="Pfam" id="PF03063">
    <property type="entry name" value="Prismane"/>
    <property type="match status" value="1"/>
</dbReference>
<keyword evidence="3 6" id="KW-0560">Oxidoreductase</keyword>
<dbReference type="InterPro" id="IPR010048">
    <property type="entry name" value="Hydroxylam_reduct"/>
</dbReference>
<comment type="subcellular location">
    <subcellularLocation>
        <location evidence="6">Cytoplasm</location>
    </subcellularLocation>
</comment>
<dbReference type="NCBIfam" id="TIGR01703">
    <property type="entry name" value="hybrid_clust"/>
    <property type="match status" value="1"/>
</dbReference>
<dbReference type="GO" id="GO:0042542">
    <property type="term" value="P:response to hydrogen peroxide"/>
    <property type="evidence" value="ECO:0007669"/>
    <property type="project" value="TreeGrafter"/>
</dbReference>
<name>A0A7V3RFP2_9BACT</name>
<sequence>MYMFCYQCEETLNNKGCTTNGVCGKKNDVANLQDLLIYTLKGISFWAVEARKIGIKDERADGLIIEGLFSTVTNVNFDAGRFVKYIEKSVSRRDTLREKFLQVYEKKFAKKFNDTTPDCAIWHPTKFEKEELLQKAEKVGIMSDKDLNEDVRSLREFLIVSLKGMAAYLDHAYALGFKDDSIYMFVEEALDATLKVKDVDGMLGYVMKAGTIGLKAMELLDRANTSHYGDPEPTMVNIGVKQGPAILISGHDLRDLEELLDQTKGTGVNVYTHGEMLPANAYPYFKRYDNLVGNYGNAWWMQNKEFEQFNGPIIMTTNCLTPPTESYKGRVFTTGLVGWPDVKHIPDRIGEEPKDFSSVIKMALEIGKSPVEIEKGTIPIGYARNAVLNSADTITKMVKNGKIKRFFVLSGCDGRFKSRDYYTNLALKLPKDTIILTSGCAKYRYNKLDLGNIDGLPRILDAGQCNDSYTWIATAAKLTEIFGVGSVNDLPISFDLAWYEQKAAFILNVLLSLGVKNIRLGPTLPAFVSPNVLKVLVDKFDIKPNGTVDRDLEMMMQGK</sequence>
<dbReference type="GO" id="GO:0046872">
    <property type="term" value="F:metal ion binding"/>
    <property type="evidence" value="ECO:0007669"/>
    <property type="project" value="UniProtKB-KW"/>
</dbReference>
<comment type="caution">
    <text evidence="7">The sequence shown here is derived from an EMBL/GenBank/DDBJ whole genome shotgun (WGS) entry which is preliminary data.</text>
</comment>
<dbReference type="GO" id="GO:0004601">
    <property type="term" value="F:peroxidase activity"/>
    <property type="evidence" value="ECO:0007669"/>
    <property type="project" value="TreeGrafter"/>
</dbReference>
<comment type="catalytic activity">
    <reaction evidence="6">
        <text>A + NH4(+) + H2O = hydroxylamine + AH2 + H(+)</text>
        <dbReference type="Rhea" id="RHEA:22052"/>
        <dbReference type="ChEBI" id="CHEBI:13193"/>
        <dbReference type="ChEBI" id="CHEBI:15377"/>
        <dbReference type="ChEBI" id="CHEBI:15378"/>
        <dbReference type="ChEBI" id="CHEBI:15429"/>
        <dbReference type="ChEBI" id="CHEBI:17499"/>
        <dbReference type="ChEBI" id="CHEBI:28938"/>
        <dbReference type="EC" id="1.7.99.1"/>
    </reaction>
</comment>
<comment type="similarity">
    <text evidence="6">Belongs to the HCP family.</text>
</comment>
<dbReference type="InterPro" id="IPR016100">
    <property type="entry name" value="Prismane_a-bundle"/>
</dbReference>
<dbReference type="PANTHER" id="PTHR30109">
    <property type="entry name" value="HYDROXYLAMINE REDUCTASE"/>
    <property type="match status" value="1"/>
</dbReference>
<dbReference type="GO" id="GO:0050418">
    <property type="term" value="F:hydroxylamine reductase activity"/>
    <property type="evidence" value="ECO:0007669"/>
    <property type="project" value="UniProtKB-UniRule"/>
</dbReference>
<evidence type="ECO:0000313" key="7">
    <source>
        <dbReference type="EMBL" id="HGE75806.1"/>
    </source>
</evidence>
<keyword evidence="5 6" id="KW-0411">Iron-sulfur</keyword>
<dbReference type="NCBIfam" id="NF003658">
    <property type="entry name" value="PRK05290.1"/>
    <property type="match status" value="1"/>
</dbReference>
<dbReference type="AlphaFoldDB" id="A0A7V3RFP2"/>
<dbReference type="HAMAP" id="MF_00069">
    <property type="entry name" value="Hydroxylam_reduct"/>
    <property type="match status" value="1"/>
</dbReference>
<keyword evidence="1 6" id="KW-0963">Cytoplasm</keyword>
<dbReference type="FunFam" id="3.40.50.2030:FF:000002">
    <property type="entry name" value="Hydroxylamine reductase"/>
    <property type="match status" value="1"/>
</dbReference>
<comment type="cofactor">
    <cofactor evidence="6">
        <name>hybrid [4Fe-2O-2S] cluster</name>
        <dbReference type="ChEBI" id="CHEBI:60519"/>
    </cofactor>
    <text evidence="6">Binds 1 hybrid [4Fe-2O-2S] cluster.</text>
</comment>
<feature type="modified residue" description="Cysteine persulfide" evidence="6">
    <location>
        <position position="412"/>
    </location>
</feature>
<dbReference type="Gene3D" id="1.20.1270.20">
    <property type="match status" value="2"/>
</dbReference>
<keyword evidence="2 6" id="KW-0479">Metal-binding</keyword>
<dbReference type="PANTHER" id="PTHR30109:SF0">
    <property type="entry name" value="HYDROXYLAMINE REDUCTASE"/>
    <property type="match status" value="1"/>
</dbReference>
<proteinExistence type="inferred from homology"/>
<dbReference type="GO" id="GO:0005737">
    <property type="term" value="C:cytoplasm"/>
    <property type="evidence" value="ECO:0007669"/>
    <property type="project" value="UniProtKB-SubCell"/>
</dbReference>
<evidence type="ECO:0000256" key="5">
    <source>
        <dbReference type="ARBA" id="ARBA00023014"/>
    </source>
</evidence>
<evidence type="ECO:0000256" key="1">
    <source>
        <dbReference type="ARBA" id="ARBA00022490"/>
    </source>
</evidence>
<feature type="binding site" evidence="6">
    <location>
        <position position="319"/>
    </location>
    <ligand>
        <name>hybrid [4Fe-2O-2S] cluster</name>
        <dbReference type="ChEBI" id="CHEBI:60519"/>
    </ligand>
</feature>
<feature type="binding site" evidence="6">
    <location>
        <position position="275"/>
    </location>
    <ligand>
        <name>hybrid [4Fe-2O-2S] cluster</name>
        <dbReference type="ChEBI" id="CHEBI:60519"/>
    </ligand>
</feature>
<dbReference type="InterPro" id="IPR004137">
    <property type="entry name" value="HCP/CODH"/>
</dbReference>
<keyword evidence="6" id="KW-0004">4Fe-4S</keyword>
<feature type="binding site" evidence="6">
    <location>
        <position position="440"/>
    </location>
    <ligand>
        <name>hybrid [4Fe-2O-2S] cluster</name>
        <dbReference type="ChEBI" id="CHEBI:60519"/>
    </ligand>
</feature>
<dbReference type="PIRSF" id="PIRSF000076">
    <property type="entry name" value="HCP"/>
    <property type="match status" value="1"/>
</dbReference>
<feature type="binding site" evidence="6">
    <location>
        <position position="251"/>
    </location>
    <ligand>
        <name>hybrid [4Fe-2O-2S] cluster</name>
        <dbReference type="ChEBI" id="CHEBI:60519"/>
    </ligand>
</feature>
<feature type="binding site" evidence="6">
    <location>
        <position position="465"/>
    </location>
    <ligand>
        <name>hybrid [4Fe-2O-2S] cluster</name>
        <dbReference type="ChEBI" id="CHEBI:60519"/>
    </ligand>
</feature>
<dbReference type="SUPFAM" id="SSF56821">
    <property type="entry name" value="Prismane protein-like"/>
    <property type="match status" value="1"/>
</dbReference>
<dbReference type="EMBL" id="DTPE01000270">
    <property type="protein sequence ID" value="HGE75806.1"/>
    <property type="molecule type" value="Genomic_DNA"/>
</dbReference>
<feature type="binding site" evidence="6">
    <location>
        <position position="23"/>
    </location>
    <ligand>
        <name>[4Fe-4S] cluster</name>
        <dbReference type="ChEBI" id="CHEBI:49883"/>
    </ligand>
</feature>
<comment type="cofactor">
    <cofactor evidence="6">
        <name>[4Fe-4S] cluster</name>
        <dbReference type="ChEBI" id="CHEBI:49883"/>
    </cofactor>
    <text evidence="6">Binds 1 [4Fe-4S] cluster.</text>
</comment>
<evidence type="ECO:0000256" key="6">
    <source>
        <dbReference type="HAMAP-Rule" id="MF_00069"/>
    </source>
</evidence>
<feature type="binding site" evidence="6">
    <location>
        <position position="8"/>
    </location>
    <ligand>
        <name>[4Fe-4S] cluster</name>
        <dbReference type="ChEBI" id="CHEBI:49883"/>
    </ligand>
</feature>
<feature type="binding site" evidence="6">
    <location>
        <position position="502"/>
    </location>
    <ligand>
        <name>hybrid [4Fe-2O-2S] cluster</name>
        <dbReference type="ChEBI" id="CHEBI:60519"/>
    </ligand>
</feature>
<comment type="function">
    <text evidence="6">Catalyzes the reduction of hydroxylamine to form NH(3) and H(2)O.</text>
</comment>
<dbReference type="Gene3D" id="3.40.50.2030">
    <property type="match status" value="2"/>
</dbReference>
<protein>
    <recommendedName>
        <fullName evidence="6">Hydroxylamine reductase</fullName>
        <ecNumber evidence="6">1.7.99.1</ecNumber>
    </recommendedName>
    <alternativeName>
        <fullName evidence="6">Hybrid-cluster protein</fullName>
        <shortName evidence="6">HCP</shortName>
    </alternativeName>
    <alternativeName>
        <fullName evidence="6">Prismane protein</fullName>
    </alternativeName>
</protein>
<organism evidence="7">
    <name type="scientific">Mesoaciditoga lauensis</name>
    <dbReference type="NCBI Taxonomy" id="1495039"/>
    <lineage>
        <taxon>Bacteria</taxon>
        <taxon>Thermotogati</taxon>
        <taxon>Thermotogota</taxon>
        <taxon>Thermotogae</taxon>
        <taxon>Mesoaciditogales</taxon>
        <taxon>Mesoaciditogaceae</taxon>
        <taxon>Mesoaciditoga</taxon>
    </lineage>
</organism>
<dbReference type="EC" id="1.7.99.1" evidence="6"/>
<feature type="binding site" description="via persulfide group" evidence="6">
    <location>
        <position position="412"/>
    </location>
    <ligand>
        <name>hybrid [4Fe-2O-2S] cluster</name>
        <dbReference type="ChEBI" id="CHEBI:60519"/>
    </ligand>
</feature>
<dbReference type="InterPro" id="IPR016099">
    <property type="entry name" value="Prismane-like_a/b-sand"/>
</dbReference>
<dbReference type="CDD" id="cd01914">
    <property type="entry name" value="HCP"/>
    <property type="match status" value="1"/>
</dbReference>
<feature type="binding site" evidence="6">
    <location>
        <position position="5"/>
    </location>
    <ligand>
        <name>[4Fe-4S] cluster</name>
        <dbReference type="ChEBI" id="CHEBI:49883"/>
    </ligand>
</feature>
<feature type="binding site" evidence="6">
    <location>
        <position position="500"/>
    </location>
    <ligand>
        <name>hybrid [4Fe-2O-2S] cluster</name>
        <dbReference type="ChEBI" id="CHEBI:60519"/>
    </ligand>
</feature>